<sequence length="105" mass="10684">MSSGITLIVVAIAAITLSRSFDGFVQGLLSGAGIALTLIGVAALSPLLRRSSRRTSGPGNGSTTARAGSWTPDASTSPADRTAGDSASDQDEPDRGWLPSRDSRP</sequence>
<keyword evidence="2" id="KW-1133">Transmembrane helix</keyword>
<keyword evidence="2" id="KW-0472">Membrane</keyword>
<protein>
    <submittedName>
        <fullName evidence="3">Uncharacterized protein</fullName>
    </submittedName>
</protein>
<name>A0ABP7CX91_9ACTN</name>
<feature type="compositionally biased region" description="Low complexity" evidence="1">
    <location>
        <begin position="49"/>
        <end position="64"/>
    </location>
</feature>
<dbReference type="EMBL" id="BAAAYX010000002">
    <property type="protein sequence ID" value="GAA3696115.1"/>
    <property type="molecule type" value="Genomic_DNA"/>
</dbReference>
<keyword evidence="4" id="KW-1185">Reference proteome</keyword>
<dbReference type="Proteomes" id="UP001500051">
    <property type="component" value="Unassembled WGS sequence"/>
</dbReference>
<gene>
    <name evidence="3" type="ORF">GCM10022204_10100</name>
</gene>
<evidence type="ECO:0000313" key="3">
    <source>
        <dbReference type="EMBL" id="GAA3696115.1"/>
    </source>
</evidence>
<reference evidence="4" key="1">
    <citation type="journal article" date="2019" name="Int. J. Syst. Evol. Microbiol.">
        <title>The Global Catalogue of Microorganisms (GCM) 10K type strain sequencing project: providing services to taxonomists for standard genome sequencing and annotation.</title>
        <authorList>
            <consortium name="The Broad Institute Genomics Platform"/>
            <consortium name="The Broad Institute Genome Sequencing Center for Infectious Disease"/>
            <person name="Wu L."/>
            <person name="Ma J."/>
        </authorList>
    </citation>
    <scope>NUCLEOTIDE SEQUENCE [LARGE SCALE GENOMIC DNA]</scope>
    <source>
        <strain evidence="4">JCM 16548</strain>
    </source>
</reference>
<organism evidence="3 4">
    <name type="scientific">Microlunatus aurantiacus</name>
    <dbReference type="NCBI Taxonomy" id="446786"/>
    <lineage>
        <taxon>Bacteria</taxon>
        <taxon>Bacillati</taxon>
        <taxon>Actinomycetota</taxon>
        <taxon>Actinomycetes</taxon>
        <taxon>Propionibacteriales</taxon>
        <taxon>Propionibacteriaceae</taxon>
        <taxon>Microlunatus</taxon>
    </lineage>
</organism>
<feature type="transmembrane region" description="Helical" evidence="2">
    <location>
        <begin position="30"/>
        <end position="48"/>
    </location>
</feature>
<evidence type="ECO:0000256" key="1">
    <source>
        <dbReference type="SAM" id="MobiDB-lite"/>
    </source>
</evidence>
<evidence type="ECO:0000313" key="4">
    <source>
        <dbReference type="Proteomes" id="UP001500051"/>
    </source>
</evidence>
<proteinExistence type="predicted"/>
<accession>A0ABP7CX91</accession>
<comment type="caution">
    <text evidence="3">The sequence shown here is derived from an EMBL/GenBank/DDBJ whole genome shotgun (WGS) entry which is preliminary data.</text>
</comment>
<keyword evidence="2" id="KW-0812">Transmembrane</keyword>
<evidence type="ECO:0000256" key="2">
    <source>
        <dbReference type="SAM" id="Phobius"/>
    </source>
</evidence>
<feature type="region of interest" description="Disordered" evidence="1">
    <location>
        <begin position="49"/>
        <end position="105"/>
    </location>
</feature>